<dbReference type="SUPFAM" id="SSF52540">
    <property type="entry name" value="P-loop containing nucleoside triphosphate hydrolases"/>
    <property type="match status" value="1"/>
</dbReference>
<dbReference type="Proteomes" id="UP000184082">
    <property type="component" value="Unassembled WGS sequence"/>
</dbReference>
<accession>A0A1M6SDK3</accession>
<keyword evidence="4" id="KW-0548">Nucleotidyltransferase</keyword>
<sequence length="326" mass="37764">MSFNDIIGHDNIIKFLKTAITNNKLAHAYVFDGIDGVGKMLTAKEFAKAINCKNNLNDACEICSSCIKINNNNHPDINIIVPDGNSIKNRQIEEFQNEILLKPYESEKKIFIIQNAETMTVSAQNRLLKILEEPPEYGIIILITENIYNLLPTIKSRCQIIKFHRIPKKYIENFLENNYNIEKIDSKLLAGFSDGSIGRAVELCISEEFKDRRETTIEVIDEIVRGDKLKLLDYVKFFEDNKEYIDQILDFFSIWFRDMLLLLETNEDSYVLNIDKINYLKIHGSIVEYEKIPKAIEIIEETRKNIKANVNFGLCIEMLLLNLQEV</sequence>
<name>A0A1M6SDK3_9FIRM</name>
<protein>
    <recommendedName>
        <fullName evidence="2">DNA polymerase III subunit delta'</fullName>
        <ecNumber evidence="1">2.7.7.7</ecNumber>
    </recommendedName>
</protein>
<dbReference type="PANTHER" id="PTHR11669">
    <property type="entry name" value="REPLICATION FACTOR C / DNA POLYMERASE III GAMMA-TAU SUBUNIT"/>
    <property type="match status" value="1"/>
</dbReference>
<evidence type="ECO:0000256" key="4">
    <source>
        <dbReference type="ARBA" id="ARBA00022695"/>
    </source>
</evidence>
<evidence type="ECO:0000256" key="7">
    <source>
        <dbReference type="ARBA" id="ARBA00049244"/>
    </source>
</evidence>
<dbReference type="GO" id="GO:0003677">
    <property type="term" value="F:DNA binding"/>
    <property type="evidence" value="ECO:0007669"/>
    <property type="project" value="InterPro"/>
</dbReference>
<gene>
    <name evidence="9" type="ORF">SAMN02745883_02022</name>
</gene>
<dbReference type="InterPro" id="IPR004622">
    <property type="entry name" value="DNA_pol_HolB"/>
</dbReference>
<dbReference type="InterPro" id="IPR015199">
    <property type="entry name" value="DNA_pol_III_delta_C"/>
</dbReference>
<dbReference type="RefSeq" id="WP_072968145.1">
    <property type="nucleotide sequence ID" value="NZ_FRAJ01000018.1"/>
</dbReference>
<dbReference type="EMBL" id="FRAJ01000018">
    <property type="protein sequence ID" value="SHK42854.1"/>
    <property type="molecule type" value="Genomic_DNA"/>
</dbReference>
<evidence type="ECO:0000313" key="10">
    <source>
        <dbReference type="Proteomes" id="UP000184082"/>
    </source>
</evidence>
<evidence type="ECO:0000256" key="1">
    <source>
        <dbReference type="ARBA" id="ARBA00012417"/>
    </source>
</evidence>
<dbReference type="GO" id="GO:0003887">
    <property type="term" value="F:DNA-directed DNA polymerase activity"/>
    <property type="evidence" value="ECO:0007669"/>
    <property type="project" value="UniProtKB-KW"/>
</dbReference>
<dbReference type="Gene3D" id="3.40.50.300">
    <property type="entry name" value="P-loop containing nucleotide triphosphate hydrolases"/>
    <property type="match status" value="1"/>
</dbReference>
<dbReference type="AlphaFoldDB" id="A0A1M6SDK3"/>
<dbReference type="InterPro" id="IPR050238">
    <property type="entry name" value="DNA_Rep/Repair_Clamp_Loader"/>
</dbReference>
<dbReference type="EC" id="2.7.7.7" evidence="1"/>
<keyword evidence="5" id="KW-0235">DNA replication</keyword>
<evidence type="ECO:0000313" key="9">
    <source>
        <dbReference type="EMBL" id="SHK42854.1"/>
    </source>
</evidence>
<evidence type="ECO:0000256" key="6">
    <source>
        <dbReference type="ARBA" id="ARBA00022932"/>
    </source>
</evidence>
<evidence type="ECO:0000256" key="2">
    <source>
        <dbReference type="ARBA" id="ARBA00014363"/>
    </source>
</evidence>
<evidence type="ECO:0000259" key="8">
    <source>
        <dbReference type="Pfam" id="PF09115"/>
    </source>
</evidence>
<comment type="catalytic activity">
    <reaction evidence="7">
        <text>DNA(n) + a 2'-deoxyribonucleoside 5'-triphosphate = DNA(n+1) + diphosphate</text>
        <dbReference type="Rhea" id="RHEA:22508"/>
        <dbReference type="Rhea" id="RHEA-COMP:17339"/>
        <dbReference type="Rhea" id="RHEA-COMP:17340"/>
        <dbReference type="ChEBI" id="CHEBI:33019"/>
        <dbReference type="ChEBI" id="CHEBI:61560"/>
        <dbReference type="ChEBI" id="CHEBI:173112"/>
        <dbReference type="EC" id="2.7.7.7"/>
    </reaction>
</comment>
<reference evidence="9 10" key="1">
    <citation type="submission" date="2016-11" db="EMBL/GenBank/DDBJ databases">
        <authorList>
            <person name="Jaros S."/>
            <person name="Januszkiewicz K."/>
            <person name="Wedrychowicz H."/>
        </authorList>
    </citation>
    <scope>NUCLEOTIDE SEQUENCE [LARGE SCALE GENOMIC DNA]</scope>
    <source>
        <strain evidence="9 10">DSM 14501</strain>
    </source>
</reference>
<feature type="domain" description="DNA polymerase III delta subunit C-terminal" evidence="8">
    <location>
        <begin position="208"/>
        <end position="324"/>
    </location>
</feature>
<evidence type="ECO:0000256" key="5">
    <source>
        <dbReference type="ARBA" id="ARBA00022705"/>
    </source>
</evidence>
<evidence type="ECO:0000256" key="3">
    <source>
        <dbReference type="ARBA" id="ARBA00022679"/>
    </source>
</evidence>
<keyword evidence="10" id="KW-1185">Reference proteome</keyword>
<dbReference type="GO" id="GO:0006261">
    <property type="term" value="P:DNA-templated DNA replication"/>
    <property type="evidence" value="ECO:0007669"/>
    <property type="project" value="TreeGrafter"/>
</dbReference>
<dbReference type="PANTHER" id="PTHR11669:SF8">
    <property type="entry name" value="DNA POLYMERASE III SUBUNIT DELTA"/>
    <property type="match status" value="1"/>
</dbReference>
<proteinExistence type="predicted"/>
<dbReference type="GO" id="GO:0008408">
    <property type="term" value="F:3'-5' exonuclease activity"/>
    <property type="evidence" value="ECO:0007669"/>
    <property type="project" value="InterPro"/>
</dbReference>
<keyword evidence="3" id="KW-0808">Transferase</keyword>
<keyword evidence="6" id="KW-0239">DNA-directed DNA polymerase</keyword>
<dbReference type="InterPro" id="IPR027417">
    <property type="entry name" value="P-loop_NTPase"/>
</dbReference>
<dbReference type="FunFam" id="3.40.50.300:FF:001255">
    <property type="entry name" value="DNA polymerase III subunit delta"/>
    <property type="match status" value="1"/>
</dbReference>
<dbReference type="GO" id="GO:0009360">
    <property type="term" value="C:DNA polymerase III complex"/>
    <property type="evidence" value="ECO:0007669"/>
    <property type="project" value="InterPro"/>
</dbReference>
<dbReference type="NCBIfam" id="TIGR00678">
    <property type="entry name" value="holB"/>
    <property type="match status" value="1"/>
</dbReference>
<dbReference type="STRING" id="1121266.SAMN02745883_02022"/>
<organism evidence="9 10">
    <name type="scientific">Caminicella sporogenes DSM 14501</name>
    <dbReference type="NCBI Taxonomy" id="1121266"/>
    <lineage>
        <taxon>Bacteria</taxon>
        <taxon>Bacillati</taxon>
        <taxon>Bacillota</taxon>
        <taxon>Clostridia</taxon>
        <taxon>Peptostreptococcales</taxon>
        <taxon>Caminicellaceae</taxon>
        <taxon>Caminicella</taxon>
    </lineage>
</organism>
<dbReference type="Pfam" id="PF13177">
    <property type="entry name" value="DNA_pol3_delta2"/>
    <property type="match status" value="1"/>
</dbReference>
<dbReference type="Pfam" id="PF09115">
    <property type="entry name" value="DNApol3-delta_C"/>
    <property type="match status" value="1"/>
</dbReference>